<accession>A0ABV0ECX0</accession>
<feature type="transmembrane region" description="Helical" evidence="1">
    <location>
        <begin position="192"/>
        <end position="218"/>
    </location>
</feature>
<feature type="transmembrane region" description="Helical" evidence="1">
    <location>
        <begin position="94"/>
        <end position="116"/>
    </location>
</feature>
<feature type="transmembrane region" description="Helical" evidence="1">
    <location>
        <begin position="12"/>
        <end position="30"/>
    </location>
</feature>
<dbReference type="RefSeq" id="WP_347307613.1">
    <property type="nucleotide sequence ID" value="NZ_JBAJEX010000002.1"/>
</dbReference>
<comment type="caution">
    <text evidence="2">The sequence shown here is derived from an EMBL/GenBank/DDBJ whole genome shotgun (WGS) entry which is preliminary data.</text>
</comment>
<gene>
    <name evidence="2" type="ORF">V6E02_04740</name>
</gene>
<protein>
    <submittedName>
        <fullName evidence="2">BPSS1780 family membrane protein</fullName>
    </submittedName>
</protein>
<evidence type="ECO:0000256" key="1">
    <source>
        <dbReference type="SAM" id="Phobius"/>
    </source>
</evidence>
<keyword evidence="1" id="KW-0472">Membrane</keyword>
<evidence type="ECO:0000313" key="2">
    <source>
        <dbReference type="EMBL" id="MEO1766515.1"/>
    </source>
</evidence>
<dbReference type="NCBIfam" id="NF041043">
    <property type="entry name" value="BPSS1780_fam"/>
    <property type="match status" value="1"/>
</dbReference>
<proteinExistence type="predicted"/>
<evidence type="ECO:0000313" key="3">
    <source>
        <dbReference type="Proteomes" id="UP001482231"/>
    </source>
</evidence>
<dbReference type="EMBL" id="JBAJEX010000002">
    <property type="protein sequence ID" value="MEO1766515.1"/>
    <property type="molecule type" value="Genomic_DNA"/>
</dbReference>
<dbReference type="InterPro" id="IPR047798">
    <property type="entry name" value="BPSS1780-like"/>
</dbReference>
<keyword evidence="1" id="KW-0812">Transmembrane</keyword>
<name>A0ABV0ECX0_9BURK</name>
<feature type="transmembrane region" description="Helical" evidence="1">
    <location>
        <begin position="36"/>
        <end position="57"/>
    </location>
</feature>
<sequence length="268" mass="28657">MNIRRCNPLYGYGWLRAGLALFFAQPWPWLALTSAGFVLTLVVGTLPILGLLAVFLLSPALTAGYMAAARAVAGEKPLSFTYLTAGLRAAARPLIGVGGVNLFVVLTALLIFVLGWRQEVTRLLELMGSAKPDQAVLEEALTQLTLPTLLMAALFLPLAMANWFAPALVLFRGLSTGAALRLSLKASLRNVWPFLVYGVLLFLLDAIASLVLQGIVALTLRIAGQAVAEILGLVLAFPVFCAFAAVIFASMYASYMDVFERPAQAAQS</sequence>
<keyword evidence="1" id="KW-1133">Transmembrane helix</keyword>
<reference evidence="2 3" key="1">
    <citation type="submission" date="2024-02" db="EMBL/GenBank/DDBJ databases">
        <title>New thermophilic sulfur-oxidizing bacteria from a hot springs of the Uzon caldera (Kamchatka, Russia).</title>
        <authorList>
            <person name="Dukat A.M."/>
            <person name="Elcheninov A.G."/>
            <person name="Frolov E.N."/>
        </authorList>
    </citation>
    <scope>NUCLEOTIDE SEQUENCE [LARGE SCALE GENOMIC DNA]</scope>
    <source>
        <strain evidence="2 3">AK1</strain>
    </source>
</reference>
<feature type="transmembrane region" description="Helical" evidence="1">
    <location>
        <begin position="230"/>
        <end position="253"/>
    </location>
</feature>
<dbReference type="Proteomes" id="UP001482231">
    <property type="component" value="Unassembled WGS sequence"/>
</dbReference>
<keyword evidence="3" id="KW-1185">Reference proteome</keyword>
<feature type="transmembrane region" description="Helical" evidence="1">
    <location>
        <begin position="149"/>
        <end position="171"/>
    </location>
</feature>
<organism evidence="2 3">
    <name type="scientific">Thiobacter aerophilum</name>
    <dbReference type="NCBI Taxonomy" id="3121275"/>
    <lineage>
        <taxon>Bacteria</taxon>
        <taxon>Pseudomonadati</taxon>
        <taxon>Pseudomonadota</taxon>
        <taxon>Betaproteobacteria</taxon>
        <taxon>Burkholderiales</taxon>
        <taxon>Thiobacteraceae</taxon>
        <taxon>Thiobacter</taxon>
    </lineage>
</organism>